<dbReference type="EMBL" id="MH588544">
    <property type="protein sequence ID" value="AXQ68454.1"/>
    <property type="molecule type" value="Genomic_DNA"/>
</dbReference>
<name>A0A385E9D5_9CAUD</name>
<dbReference type="Proteomes" id="UP000258997">
    <property type="component" value="Segment"/>
</dbReference>
<gene>
    <name evidence="1" type="ORF">CcrBL10_gp250</name>
</gene>
<keyword evidence="2" id="KW-1185">Reference proteome</keyword>
<proteinExistence type="predicted"/>
<evidence type="ECO:0000313" key="2">
    <source>
        <dbReference type="Proteomes" id="UP000258997"/>
    </source>
</evidence>
<sequence>MINWKDPFGLEARRIEREQRWEEEAKATRAARLKRAQAAGTHRIKQTDVDTFYVMILDPHGRWHFVSRAGRVTAQSADKCYKGATLEAAKTIASEIERIFRNDVADEVKRLKSHQNYYNPPEYEAKPYDVIKDDDIAFCDAVDAMWRTRA</sequence>
<protein>
    <submittedName>
        <fullName evidence="1">Uncharacterized protein</fullName>
    </submittedName>
</protein>
<organism evidence="1 2">
    <name type="scientific">Caulobacter phage CcrBL10</name>
    <dbReference type="NCBI Taxonomy" id="2283269"/>
    <lineage>
        <taxon>Viruses</taxon>
        <taxon>Duplodnaviria</taxon>
        <taxon>Heunggongvirae</taxon>
        <taxon>Uroviricota</taxon>
        <taxon>Caudoviricetes</taxon>
        <taxon>Jeanschmidtviridae</taxon>
        <taxon>Poindextervirus</taxon>
        <taxon>Poindextervirus BL10</taxon>
    </lineage>
</organism>
<evidence type="ECO:0000313" key="1">
    <source>
        <dbReference type="EMBL" id="AXQ68454.1"/>
    </source>
</evidence>
<accession>A0A385E9D5</accession>
<reference evidence="1 2" key="1">
    <citation type="submission" date="2018-07" db="EMBL/GenBank/DDBJ databases">
        <title>Giant CbK-like Caulobacter bacteriophages have genetically divergent genomes.</title>
        <authorList>
            <person name="Wilson K.M."/>
            <person name="Ely B."/>
        </authorList>
    </citation>
    <scope>NUCLEOTIDE SEQUENCE [LARGE SCALE GENOMIC DNA]</scope>
</reference>